<dbReference type="Gene3D" id="1.10.10.10">
    <property type="entry name" value="Winged helix-like DNA-binding domain superfamily/Winged helix DNA-binding domain"/>
    <property type="match status" value="1"/>
</dbReference>
<feature type="domain" description="Disease resistance protein winged helix" evidence="8">
    <location>
        <begin position="663"/>
        <end position="734"/>
    </location>
</feature>
<feature type="non-terminal residue" evidence="10">
    <location>
        <position position="1"/>
    </location>
</feature>
<feature type="domain" description="Disease resistance R13L4/SHOC-2-like LRR" evidence="9">
    <location>
        <begin position="793"/>
        <end position="1118"/>
    </location>
</feature>
<organism evidence="10 11">
    <name type="scientific">Brassica napus</name>
    <name type="common">Rape</name>
    <dbReference type="NCBI Taxonomy" id="3708"/>
    <lineage>
        <taxon>Eukaryota</taxon>
        <taxon>Viridiplantae</taxon>
        <taxon>Streptophyta</taxon>
        <taxon>Embryophyta</taxon>
        <taxon>Tracheophyta</taxon>
        <taxon>Spermatophyta</taxon>
        <taxon>Magnoliopsida</taxon>
        <taxon>eudicotyledons</taxon>
        <taxon>Gunneridae</taxon>
        <taxon>Pentapetalae</taxon>
        <taxon>rosids</taxon>
        <taxon>malvids</taxon>
        <taxon>Brassicales</taxon>
        <taxon>Brassicaceae</taxon>
        <taxon>Brassiceae</taxon>
        <taxon>Brassica</taxon>
    </lineage>
</organism>
<dbReference type="Pfam" id="PF23559">
    <property type="entry name" value="WHD_DRP"/>
    <property type="match status" value="1"/>
</dbReference>
<dbReference type="CDD" id="cd03416">
    <property type="entry name" value="CbiX_SirB_N"/>
    <property type="match status" value="1"/>
</dbReference>
<evidence type="ECO:0000256" key="1">
    <source>
        <dbReference type="ARBA" id="ARBA00022723"/>
    </source>
</evidence>
<proteinExistence type="predicted"/>
<dbReference type="InterPro" id="IPR027417">
    <property type="entry name" value="P-loop_NTPase"/>
</dbReference>
<dbReference type="Gene3D" id="3.40.50.300">
    <property type="entry name" value="P-loop containing nucleotide triphosphate hydrolases"/>
    <property type="match status" value="1"/>
</dbReference>
<dbReference type="SUPFAM" id="SSF53800">
    <property type="entry name" value="Chelatase"/>
    <property type="match status" value="1"/>
</dbReference>
<dbReference type="Pfam" id="PF01903">
    <property type="entry name" value="CbiX"/>
    <property type="match status" value="1"/>
</dbReference>
<evidence type="ECO:0000256" key="4">
    <source>
        <dbReference type="ARBA" id="ARBA00022821"/>
    </source>
</evidence>
<evidence type="ECO:0000256" key="5">
    <source>
        <dbReference type="ARBA" id="ARBA00023239"/>
    </source>
</evidence>
<dbReference type="EMBL" id="JAGKQM010000013">
    <property type="protein sequence ID" value="KAH0894954.1"/>
    <property type="molecule type" value="Genomic_DNA"/>
</dbReference>
<gene>
    <name evidence="10" type="ORF">HID58_057383</name>
</gene>
<dbReference type="InterPro" id="IPR032675">
    <property type="entry name" value="LRR_dom_sf"/>
</dbReference>
<dbReference type="InterPro" id="IPR038005">
    <property type="entry name" value="RX-like_CC"/>
</dbReference>
<dbReference type="Pfam" id="PF00931">
    <property type="entry name" value="NB-ARC"/>
    <property type="match status" value="1"/>
</dbReference>
<dbReference type="PANTHER" id="PTHR23155">
    <property type="entry name" value="DISEASE RESISTANCE PROTEIN RP"/>
    <property type="match status" value="1"/>
</dbReference>
<keyword evidence="1" id="KW-0479">Metal-binding</keyword>
<evidence type="ECO:0000256" key="3">
    <source>
        <dbReference type="ARBA" id="ARBA00022741"/>
    </source>
</evidence>
<keyword evidence="11" id="KW-1185">Reference proteome</keyword>
<dbReference type="Gene3D" id="3.40.50.1400">
    <property type="match status" value="1"/>
</dbReference>
<reference evidence="10 11" key="1">
    <citation type="submission" date="2021-05" db="EMBL/GenBank/DDBJ databases">
        <title>Genome Assembly of Synthetic Allotetraploid Brassica napus Reveals Homoeologous Exchanges between Subgenomes.</title>
        <authorList>
            <person name="Davis J.T."/>
        </authorList>
    </citation>
    <scope>NUCLEOTIDE SEQUENCE [LARGE SCALE GENOMIC DNA]</scope>
    <source>
        <strain evidence="11">cv. Da-Ae</strain>
        <tissue evidence="10">Seedling</tissue>
    </source>
</reference>
<sequence>PTTSLSEKFNGSDSISLLDQPENLLPTFSPLRADARVSSSSCEMVTRTNRPWALPCSLKVDTFQFQRTTRRGSPCLARFEDGELLRSGIGDADGIIIVDHGSRRRESNLMLEEFVKMFKDNTGYPIVEPAHMELAEPSIKSAFSLCVQQGAKRVVVSPFFLFPGRHWHQDIPALTADAAKEFSDISYLITAPLGLHNLLIDVVNDRIQHCLSHVEGDADECLQIKKAKSGVLHISHSSSLGRGRDWESCESRNRQMAEAIVSVTVQKLGEFLLEEPLFLFGISDQVKQLQDELKRLRCFLKDADEKQRKSERVRNWIAEIREAAYDAEDLLEAFFLKAESKKGKGIKKVCRRLACIMNEAVSLHSVGSEIREITTRLTKIAASMKDYGIKEAMDGERLSLFDSLREQRQSFSYADEHNLVGLEQSLEKLVNDLVSGGEKLRVMSICGMGGLGKTTLAKQVFHHSIVRRHFDRFAWVYVSQEFRRRHVWQEILLSLSYKDENQRILGLRDEQLGEELHRFLKRTKCLIVLDDIWGTDAWDGLKHVFPHETGSNIILTTRNKEVALYADPRGVLHEPRLLTHEESWELLEKISLQGRDNLVLGGLLAMKNTLNQWQRVQENITPYVSNGGSSNGSKSMMVADVLSLSYEDLPPHLKQCFLYFAHYPEDFEVHVGTLVSYWIAEGLVMPVEAGMTVEDIGQDYLEELVKRSIVMVGKRDIVTSEVMTCRMHDLMREVCLQKAEQESFVQVVDSRQQQDEAEAFPSLLTNTSRRVSVQVHVGAEEHRIERLYMNPQCRSLVYLMKNQGSQWTLLGKISLRKMKLLRVLDLEGAQIKGGKLPDDVGDLIHLRNLSLRLTNVKELTSCIGNLTLMITLDLFVKGRLYIPDVIWKLKRLRHLCMPSELDPRTKLNLSTLRNLQQLWDFPVGQCNPRDLLAMTSLRRLSINLSSQNTDFEVVSSLSRVLKRLRGLTINVPCEPMPPPPVDVTQLVSAFADLSELELFLKLEKLPGEQSFSSDLGALRLWQCGLVDDPFLVLEKLPNLKILQLFEGSFVGSELHCSVNGFPQLHSLTLSQLENLEEWVVEDGAMMRLVSLELKCCKKLKSVPEGTRFLKNLQEVEIGNMTKAFKDKLASGGEDFYKIQHVPCVVFEYCDL</sequence>
<keyword evidence="5" id="KW-0456">Lyase</keyword>
<evidence type="ECO:0000313" key="11">
    <source>
        <dbReference type="Proteomes" id="UP000824890"/>
    </source>
</evidence>
<keyword evidence="3" id="KW-0547">Nucleotide-binding</keyword>
<accession>A0ABQ8AQY6</accession>
<dbReference type="Pfam" id="PF23598">
    <property type="entry name" value="LRR_14"/>
    <property type="match status" value="1"/>
</dbReference>
<dbReference type="SUPFAM" id="SSF52540">
    <property type="entry name" value="P-loop containing nucleoside triphosphate hydrolases"/>
    <property type="match status" value="1"/>
</dbReference>
<evidence type="ECO:0008006" key="12">
    <source>
        <dbReference type="Google" id="ProtNLM"/>
    </source>
</evidence>
<dbReference type="PANTHER" id="PTHR23155:SF1185">
    <property type="entry name" value="DISEASE RESISTANCE RPP8-LIKE PROTEIN 3-RELATED"/>
    <property type="match status" value="1"/>
</dbReference>
<dbReference type="InterPro" id="IPR055414">
    <property type="entry name" value="LRR_R13L4/SHOC2-like"/>
</dbReference>
<evidence type="ECO:0000313" key="10">
    <source>
        <dbReference type="EMBL" id="KAH0894954.1"/>
    </source>
</evidence>
<dbReference type="SUPFAM" id="SSF52058">
    <property type="entry name" value="L domain-like"/>
    <property type="match status" value="1"/>
</dbReference>
<evidence type="ECO:0000259" key="6">
    <source>
        <dbReference type="Pfam" id="PF00931"/>
    </source>
</evidence>
<dbReference type="InterPro" id="IPR002182">
    <property type="entry name" value="NB-ARC"/>
</dbReference>
<comment type="caution">
    <text evidence="10">The sequence shown here is derived from an EMBL/GenBank/DDBJ whole genome shotgun (WGS) entry which is preliminary data.</text>
</comment>
<feature type="domain" description="Disease resistance N-terminal" evidence="7">
    <location>
        <begin position="260"/>
        <end position="348"/>
    </location>
</feature>
<dbReference type="InterPro" id="IPR041118">
    <property type="entry name" value="Rx_N"/>
</dbReference>
<dbReference type="Proteomes" id="UP000824890">
    <property type="component" value="Unassembled WGS sequence"/>
</dbReference>
<dbReference type="InterPro" id="IPR044974">
    <property type="entry name" value="Disease_R_plants"/>
</dbReference>
<dbReference type="InterPro" id="IPR058922">
    <property type="entry name" value="WHD_DRP"/>
</dbReference>
<evidence type="ECO:0000259" key="9">
    <source>
        <dbReference type="Pfam" id="PF23598"/>
    </source>
</evidence>
<dbReference type="InterPro" id="IPR036388">
    <property type="entry name" value="WH-like_DNA-bd_sf"/>
</dbReference>
<dbReference type="Gene3D" id="3.80.10.10">
    <property type="entry name" value="Ribonuclease Inhibitor"/>
    <property type="match status" value="1"/>
</dbReference>
<evidence type="ECO:0000259" key="7">
    <source>
        <dbReference type="Pfam" id="PF18052"/>
    </source>
</evidence>
<dbReference type="Gene3D" id="1.20.5.4130">
    <property type="match status" value="1"/>
</dbReference>
<keyword evidence="4" id="KW-0611">Plant defense</keyword>
<evidence type="ECO:0000256" key="2">
    <source>
        <dbReference type="ARBA" id="ARBA00022737"/>
    </source>
</evidence>
<name>A0ABQ8AQY6_BRANA</name>
<keyword evidence="2" id="KW-0677">Repeat</keyword>
<protein>
    <recommendedName>
        <fullName evidence="12">Disease resistance protein</fullName>
    </recommendedName>
</protein>
<dbReference type="InterPro" id="IPR002762">
    <property type="entry name" value="CbiX-like"/>
</dbReference>
<feature type="domain" description="NB-ARC" evidence="6">
    <location>
        <begin position="423"/>
        <end position="595"/>
    </location>
</feature>
<evidence type="ECO:0000259" key="8">
    <source>
        <dbReference type="Pfam" id="PF23559"/>
    </source>
</evidence>
<dbReference type="PRINTS" id="PR00364">
    <property type="entry name" value="DISEASERSIST"/>
</dbReference>
<dbReference type="CDD" id="cd14798">
    <property type="entry name" value="RX-CC_like"/>
    <property type="match status" value="1"/>
</dbReference>
<dbReference type="Pfam" id="PF18052">
    <property type="entry name" value="Rx_N"/>
    <property type="match status" value="1"/>
</dbReference>